<dbReference type="WBParaSite" id="nRc.2.0.1.t15203-RA">
    <property type="protein sequence ID" value="nRc.2.0.1.t15203-RA"/>
    <property type="gene ID" value="nRc.2.0.1.g15203"/>
</dbReference>
<protein>
    <submittedName>
        <fullName evidence="2">Uncharacterized protein</fullName>
    </submittedName>
</protein>
<dbReference type="AlphaFoldDB" id="A0A915IP32"/>
<evidence type="ECO:0000313" key="2">
    <source>
        <dbReference type="WBParaSite" id="nRc.2.0.1.t15203-RA"/>
    </source>
</evidence>
<accession>A0A915IP32</accession>
<keyword evidence="1" id="KW-1185">Reference proteome</keyword>
<proteinExistence type="predicted"/>
<sequence length="55" mass="6288">MRFTAVDRGPTNWGGEGNFYILTSNFRNCRDVKVHFPALLGVKRIHVTDHEIGML</sequence>
<evidence type="ECO:0000313" key="1">
    <source>
        <dbReference type="Proteomes" id="UP000887565"/>
    </source>
</evidence>
<name>A0A915IP32_ROMCU</name>
<reference evidence="2" key="1">
    <citation type="submission" date="2022-11" db="UniProtKB">
        <authorList>
            <consortium name="WormBaseParasite"/>
        </authorList>
    </citation>
    <scope>IDENTIFICATION</scope>
</reference>
<organism evidence="1 2">
    <name type="scientific">Romanomermis culicivorax</name>
    <name type="common">Nematode worm</name>
    <dbReference type="NCBI Taxonomy" id="13658"/>
    <lineage>
        <taxon>Eukaryota</taxon>
        <taxon>Metazoa</taxon>
        <taxon>Ecdysozoa</taxon>
        <taxon>Nematoda</taxon>
        <taxon>Enoplea</taxon>
        <taxon>Dorylaimia</taxon>
        <taxon>Mermithida</taxon>
        <taxon>Mermithoidea</taxon>
        <taxon>Mermithidae</taxon>
        <taxon>Romanomermis</taxon>
    </lineage>
</organism>
<dbReference type="Proteomes" id="UP000887565">
    <property type="component" value="Unplaced"/>
</dbReference>